<dbReference type="AlphaFoldDB" id="A0A1B6DD00"/>
<reference evidence="1" key="1">
    <citation type="submission" date="2015-12" db="EMBL/GenBank/DDBJ databases">
        <title>De novo transcriptome assembly of four potential Pierce s Disease insect vectors from Arizona vineyards.</title>
        <authorList>
            <person name="Tassone E.E."/>
        </authorList>
    </citation>
    <scope>NUCLEOTIDE SEQUENCE</scope>
</reference>
<gene>
    <name evidence="1" type="ORF">g.28749</name>
</gene>
<name>A0A1B6DD00_9HEMI</name>
<proteinExistence type="predicted"/>
<protein>
    <submittedName>
        <fullName evidence="1">Uncharacterized protein</fullName>
    </submittedName>
</protein>
<accession>A0A1B6DD00</accession>
<dbReference type="EMBL" id="GEDC01013750">
    <property type="protein sequence ID" value="JAS23548.1"/>
    <property type="molecule type" value="Transcribed_RNA"/>
</dbReference>
<sequence length="368" mass="43048">FDSKQPLHDNNSSQFRSGKRRTIPILRERFLIKNGKKVLLKYFDSIFGNSTDKELDISAKTNDLDYYNLQFRNDKYNNKNSNSYITKNTTNADLNQLKQITSNKQFNRTDLYVNSVDNLENSINDVNNNSLWFPKITDREKLERINNKSAENYNFLDAKFSLSTVSANPHTTSLIINQESDEDTKNTEKTNINTNAGVRSKLEWTTEKFVINKTLVRKKKFIINVPNFYNDYNIYKYTTERVKINRTLRFDRKTIYKSIILNILNGKKIEDKINESQNEKHLTTMDGMNTHYSKSTAIAFSFTTESTKIMESTSDAQNDIYYNLEKRITENIFSTTESFKNTLKDSRNQTTYDTKKQLITTTIDMSLK</sequence>
<evidence type="ECO:0000313" key="1">
    <source>
        <dbReference type="EMBL" id="JAS23548.1"/>
    </source>
</evidence>
<feature type="non-terminal residue" evidence="1">
    <location>
        <position position="368"/>
    </location>
</feature>
<organism evidence="1">
    <name type="scientific">Clastoptera arizonana</name>
    <name type="common">Arizona spittle bug</name>
    <dbReference type="NCBI Taxonomy" id="38151"/>
    <lineage>
        <taxon>Eukaryota</taxon>
        <taxon>Metazoa</taxon>
        <taxon>Ecdysozoa</taxon>
        <taxon>Arthropoda</taxon>
        <taxon>Hexapoda</taxon>
        <taxon>Insecta</taxon>
        <taxon>Pterygota</taxon>
        <taxon>Neoptera</taxon>
        <taxon>Paraneoptera</taxon>
        <taxon>Hemiptera</taxon>
        <taxon>Auchenorrhyncha</taxon>
        <taxon>Cercopoidea</taxon>
        <taxon>Clastopteridae</taxon>
        <taxon>Clastoptera</taxon>
    </lineage>
</organism>
<feature type="non-terminal residue" evidence="1">
    <location>
        <position position="1"/>
    </location>
</feature>